<dbReference type="eggNOG" id="ENOG502RS7Z">
    <property type="taxonomic scope" value="Eukaryota"/>
</dbReference>
<reference evidence="1 2" key="1">
    <citation type="submission" date="2012-10" db="EMBL/GenBank/DDBJ databases">
        <title>Genome sequencing and analysis of entomopathogenic fungi Beauveria bassiana D1-5.</title>
        <authorList>
            <person name="Li Q."/>
            <person name="Wang L."/>
            <person name="Zhang Z."/>
            <person name="Wang Q."/>
            <person name="Ren J."/>
            <person name="Wang M."/>
            <person name="Xu W."/>
            <person name="Wang J."/>
            <person name="Lu Y."/>
            <person name="Du Q."/>
            <person name="Sun Z."/>
        </authorList>
    </citation>
    <scope>NUCLEOTIDE SEQUENCE [LARGE SCALE GENOMIC DNA]</scope>
    <source>
        <strain evidence="1 2">D1-5</strain>
    </source>
</reference>
<dbReference type="PANTHER" id="PTHR31642:SF315">
    <property type="entry name" value="ACYLTRANSFERASE EASC"/>
    <property type="match status" value="1"/>
</dbReference>
<evidence type="ECO:0000313" key="1">
    <source>
        <dbReference type="EMBL" id="KGQ06860.1"/>
    </source>
</evidence>
<accession>A0A0A2VL40</accession>
<organism evidence="1 2">
    <name type="scientific">Beauveria bassiana D1-5</name>
    <dbReference type="NCBI Taxonomy" id="1245745"/>
    <lineage>
        <taxon>Eukaryota</taxon>
        <taxon>Fungi</taxon>
        <taxon>Dikarya</taxon>
        <taxon>Ascomycota</taxon>
        <taxon>Pezizomycotina</taxon>
        <taxon>Sordariomycetes</taxon>
        <taxon>Hypocreomycetidae</taxon>
        <taxon>Hypocreales</taxon>
        <taxon>Cordycipitaceae</taxon>
        <taxon>Beauveria</taxon>
    </lineage>
</organism>
<dbReference type="Gene3D" id="3.30.559.10">
    <property type="entry name" value="Chloramphenicol acetyltransferase-like domain"/>
    <property type="match status" value="2"/>
</dbReference>
<keyword evidence="1" id="KW-0808">Transferase</keyword>
<gene>
    <name evidence="1" type="ORF">BBAD15_g7828</name>
</gene>
<dbReference type="EMBL" id="ANFO01000748">
    <property type="protein sequence ID" value="KGQ06860.1"/>
    <property type="molecule type" value="Genomic_DNA"/>
</dbReference>
<dbReference type="HOGENOM" id="CLU_026450_1_0_1"/>
<dbReference type="PANTHER" id="PTHR31642">
    <property type="entry name" value="TRICHOTHECENE 3-O-ACETYLTRANSFERASE"/>
    <property type="match status" value="1"/>
</dbReference>
<protein>
    <submittedName>
        <fullName evidence="1">BAHD acyltransferase DCR</fullName>
    </submittedName>
</protein>
<dbReference type="Proteomes" id="UP000030106">
    <property type="component" value="Unassembled WGS sequence"/>
</dbReference>
<dbReference type="Pfam" id="PF02458">
    <property type="entry name" value="Transferase"/>
    <property type="match status" value="1"/>
</dbReference>
<dbReference type="OrthoDB" id="1862401at2759"/>
<keyword evidence="1" id="KW-0012">Acyltransferase</keyword>
<sequence length="496" mass="53536">MESTSVKLSVPLGEEVIQLSTLDQQAQRAYANLVLIFKLSQNASVQDILQGLKLGLGAALTELPDFASLVVPLPGSKRNELQLQLGPDSAVPFKIVEHAVLVNHAENHSAMRQNGCTSDLARDDFSLASVPTEALFIQQAAAELACAKELPALVAQANVVNGGLILGLSWHHTASDARGINTLLSSWARYTKMWVTQGTIGSATAAPEPTRDRWRLIGGPRSVSVDQFSDYQINSAVRAPLSPAAVHLLDRPNTTTAAAKLSTWYFGKKALQALTTALGSVVADGSDAVHFTNSEAVSALVWKHLSLARLLHQAQEQEQEQEQAHDTSLFSTRIDYRARVKPAFSGAYIGNINEPNARARMRLVDVCAPSSPESLAMLATKIREAVASMDGKAMREFVGLIEGLPAVTDLAWDFDTLPGPDLVVTDMSGLDTLQQDWGGALGRPICIRSGSREKGVAYFLPQDTEGGFEVQLQCTDDALARLKSDSLFTEYAEFRC</sequence>
<dbReference type="AlphaFoldDB" id="A0A0A2VL40"/>
<comment type="caution">
    <text evidence="1">The sequence shown here is derived from an EMBL/GenBank/DDBJ whole genome shotgun (WGS) entry which is preliminary data.</text>
</comment>
<dbReference type="GO" id="GO:0016747">
    <property type="term" value="F:acyltransferase activity, transferring groups other than amino-acyl groups"/>
    <property type="evidence" value="ECO:0007669"/>
    <property type="project" value="TreeGrafter"/>
</dbReference>
<proteinExistence type="predicted"/>
<name>A0A0A2VL40_BEABA</name>
<dbReference type="InterPro" id="IPR023213">
    <property type="entry name" value="CAT-like_dom_sf"/>
</dbReference>
<dbReference type="InterPro" id="IPR050317">
    <property type="entry name" value="Plant_Fungal_Acyltransferase"/>
</dbReference>
<dbReference type="STRING" id="1245745.A0A0A2VL40"/>
<evidence type="ECO:0000313" key="2">
    <source>
        <dbReference type="Proteomes" id="UP000030106"/>
    </source>
</evidence>